<evidence type="ECO:0000313" key="2">
    <source>
        <dbReference type="Proteomes" id="UP001497535"/>
    </source>
</evidence>
<comment type="caution">
    <text evidence="1">The sequence shown here is derived from an EMBL/GenBank/DDBJ whole genome shotgun (WGS) entry which is preliminary data.</text>
</comment>
<dbReference type="EMBL" id="CAVMJV010000102">
    <property type="protein sequence ID" value="CAK5097917.1"/>
    <property type="molecule type" value="Genomic_DNA"/>
</dbReference>
<dbReference type="Proteomes" id="UP001497535">
    <property type="component" value="Unassembled WGS sequence"/>
</dbReference>
<protein>
    <submittedName>
        <fullName evidence="1">Uncharacterized protein</fullName>
    </submittedName>
</protein>
<proteinExistence type="predicted"/>
<evidence type="ECO:0000313" key="1">
    <source>
        <dbReference type="EMBL" id="CAK5097917.1"/>
    </source>
</evidence>
<accession>A0ACB1APP5</accession>
<gene>
    <name evidence="1" type="ORF">MENTE1834_LOCUS41483</name>
</gene>
<sequence>MRPYSNFKIYFLRSLPIFFDIYETFYGIDSFGIILSILVRLSDFGVVLNSATNSFAYFGKTEFFANRLKSKLLKERQHIMVAKVGNYLIN</sequence>
<name>A0ACB1APP5_MELEN</name>
<organism evidence="1 2">
    <name type="scientific">Meloidogyne enterolobii</name>
    <name type="common">Root-knot nematode worm</name>
    <name type="synonym">Meloidogyne mayaguensis</name>
    <dbReference type="NCBI Taxonomy" id="390850"/>
    <lineage>
        <taxon>Eukaryota</taxon>
        <taxon>Metazoa</taxon>
        <taxon>Ecdysozoa</taxon>
        <taxon>Nematoda</taxon>
        <taxon>Chromadorea</taxon>
        <taxon>Rhabditida</taxon>
        <taxon>Tylenchina</taxon>
        <taxon>Tylenchomorpha</taxon>
        <taxon>Tylenchoidea</taxon>
        <taxon>Meloidogynidae</taxon>
        <taxon>Meloidogyninae</taxon>
        <taxon>Meloidogyne</taxon>
    </lineage>
</organism>
<reference evidence="1" key="1">
    <citation type="submission" date="2023-11" db="EMBL/GenBank/DDBJ databases">
        <authorList>
            <person name="Poullet M."/>
        </authorList>
    </citation>
    <scope>NUCLEOTIDE SEQUENCE</scope>
    <source>
        <strain evidence="1">E1834</strain>
    </source>
</reference>
<keyword evidence="2" id="KW-1185">Reference proteome</keyword>